<evidence type="ECO:0000313" key="4">
    <source>
        <dbReference type="Proteomes" id="UP000041254"/>
    </source>
</evidence>
<name>A0A0G4EWP5_VITBC</name>
<dbReference type="SUPFAM" id="SSF51735">
    <property type="entry name" value="NAD(P)-binding Rossmann-fold domains"/>
    <property type="match status" value="1"/>
</dbReference>
<accession>A0A0G4EWP5</accession>
<dbReference type="OrthoDB" id="10268090at2759"/>
<dbReference type="InterPro" id="IPR036291">
    <property type="entry name" value="NAD(P)-bd_dom_sf"/>
</dbReference>
<dbReference type="FunFam" id="3.40.50.720:FF:000178">
    <property type="entry name" value="Saccharopine dehydrogenase-like oxidoreductase"/>
    <property type="match status" value="1"/>
</dbReference>
<dbReference type="PANTHER" id="PTHR12286">
    <property type="entry name" value="SACCHAROPINE DEHYDROGENASE-LIKE OXIDOREDUCTASE"/>
    <property type="match status" value="1"/>
</dbReference>
<dbReference type="Gene3D" id="3.40.50.720">
    <property type="entry name" value="NAD(P)-binding Rossmann-like Domain"/>
    <property type="match status" value="1"/>
</dbReference>
<proteinExistence type="inferred from homology"/>
<dbReference type="Pfam" id="PF03435">
    <property type="entry name" value="Sacchrp_dh_NADP"/>
    <property type="match status" value="1"/>
</dbReference>
<keyword evidence="4" id="KW-1185">Reference proteome</keyword>
<dbReference type="EMBL" id="CDMY01000340">
    <property type="protein sequence ID" value="CEM03402.1"/>
    <property type="molecule type" value="Genomic_DNA"/>
</dbReference>
<sequence>MGERAFDIVVFGASGFTGEYVVSALKDGAAKEARPIKWAVAGRSADKLKGVLERVGAADIPTVIADVSDEGSMKAMCERTKVLLNCVGPFRYHGEAVVKACVQCATHYLDICGEPEFLERMELKYHQQALGNGCLIVGSCGFDSVPADIGSQVAREQFKSPAVPYKVETFLQLTMGEAGGSIHYTTYQCAVEGFGSAADLSNIRKELAPSKPKVTKLGAKPKLEKGPFSDKRMPGMSGFLFPGADASVIKRSQESFTAADPSYVSFHPACYILLPDGKAKYLMMLFGGMFSFLAKYSLGRQLLLAAPGIFTYGMFTHSGPTKEQVAQGGFEMTIFASGFSSTPTDKDAKSDLDVTVKLKGPEIGYAFTSMSIAQLGLCLLEERDKMPAGGVLTPAFAFDKTKAVDRLKANGLNVTIESGASTATTAR</sequence>
<feature type="domain" description="Saccharopine dehydrogenase NADP binding" evidence="2">
    <location>
        <begin position="8"/>
        <end position="134"/>
    </location>
</feature>
<dbReference type="InterPro" id="IPR005097">
    <property type="entry name" value="Sacchrp_dh_NADP-bd"/>
</dbReference>
<dbReference type="GO" id="GO:0009247">
    <property type="term" value="P:glycolipid biosynthetic process"/>
    <property type="evidence" value="ECO:0007669"/>
    <property type="project" value="TreeGrafter"/>
</dbReference>
<evidence type="ECO:0000259" key="2">
    <source>
        <dbReference type="Pfam" id="PF03435"/>
    </source>
</evidence>
<protein>
    <recommendedName>
        <fullName evidence="2">Saccharopine dehydrogenase NADP binding domain-containing protein</fullName>
    </recommendedName>
</protein>
<dbReference type="OMA" id="KRPVQMH"/>
<reference evidence="3 4" key="1">
    <citation type="submission" date="2014-11" db="EMBL/GenBank/DDBJ databases">
        <authorList>
            <person name="Zhu J."/>
            <person name="Qi W."/>
            <person name="Song R."/>
        </authorList>
    </citation>
    <scope>NUCLEOTIDE SEQUENCE [LARGE SCALE GENOMIC DNA]</scope>
</reference>
<dbReference type="PANTHER" id="PTHR12286:SF5">
    <property type="entry name" value="SACCHAROPINE DEHYDROGENASE-LIKE OXIDOREDUCTASE"/>
    <property type="match status" value="1"/>
</dbReference>
<evidence type="ECO:0000313" key="3">
    <source>
        <dbReference type="EMBL" id="CEM03402.1"/>
    </source>
</evidence>
<dbReference type="VEuPathDB" id="CryptoDB:Vbra_13867"/>
<gene>
    <name evidence="3" type="ORF">Vbra_13867</name>
</gene>
<evidence type="ECO:0000256" key="1">
    <source>
        <dbReference type="ARBA" id="ARBA00038048"/>
    </source>
</evidence>
<dbReference type="Proteomes" id="UP000041254">
    <property type="component" value="Unassembled WGS sequence"/>
</dbReference>
<dbReference type="AlphaFoldDB" id="A0A0G4EWP5"/>
<dbReference type="InterPro" id="IPR051276">
    <property type="entry name" value="Saccharopine_DH-like_oxidrdct"/>
</dbReference>
<organism evidence="3 4">
    <name type="scientific">Vitrella brassicaformis (strain CCMP3155)</name>
    <dbReference type="NCBI Taxonomy" id="1169540"/>
    <lineage>
        <taxon>Eukaryota</taxon>
        <taxon>Sar</taxon>
        <taxon>Alveolata</taxon>
        <taxon>Colpodellida</taxon>
        <taxon>Vitrellaceae</taxon>
        <taxon>Vitrella</taxon>
    </lineage>
</organism>
<dbReference type="PhylomeDB" id="A0A0G4EWP5"/>
<dbReference type="GO" id="GO:0005886">
    <property type="term" value="C:plasma membrane"/>
    <property type="evidence" value="ECO:0007669"/>
    <property type="project" value="TreeGrafter"/>
</dbReference>
<comment type="similarity">
    <text evidence="1">Belongs to the saccharopine dehydrogenase family.</text>
</comment>
<dbReference type="InParanoid" id="A0A0G4EWP5"/>
<dbReference type="GO" id="GO:0005739">
    <property type="term" value="C:mitochondrion"/>
    <property type="evidence" value="ECO:0007669"/>
    <property type="project" value="TreeGrafter"/>
</dbReference>
<dbReference type="GO" id="GO:0005811">
    <property type="term" value="C:lipid droplet"/>
    <property type="evidence" value="ECO:0007669"/>
    <property type="project" value="TreeGrafter"/>
</dbReference>